<gene>
    <name evidence="7" type="primary">recO</name>
    <name evidence="9" type="ORF">L21TH_0032</name>
</gene>
<dbReference type="AlphaFoldDB" id="R1CT97"/>
<sequence>MLANIQGIVLRQTKYKDSDKILTIFTRENGKIQAIAKGARKPRSSLIASTQVFCYSNFIMYKGKSMYNINQGEVINSFYSLREDLQKLGYATYLMELTDFALAEEEPNERLFGLLIKTLKLLSKLPKNYEKLIRAFEIKYISFIGYRPYIDRCVFCNDAPVGKLKFSITDGGVICEKCSHKVKFAENIDSSTLNAMRLLLYSELDKLDDLEIDKKTMQRIQEILIKYILEHIDKRNFRSLDFLRAIE</sequence>
<dbReference type="NCBIfam" id="TIGR00613">
    <property type="entry name" value="reco"/>
    <property type="match status" value="1"/>
</dbReference>
<dbReference type="EMBL" id="ARZA01000004">
    <property type="protein sequence ID" value="EOD01871.1"/>
    <property type="molecule type" value="Genomic_DNA"/>
</dbReference>
<dbReference type="InterPro" id="IPR022572">
    <property type="entry name" value="DNA_rep/recomb_RecO_N"/>
</dbReference>
<dbReference type="RefSeq" id="WP_006305367.1">
    <property type="nucleotide sequence ID" value="NZ_ARZA01000004.1"/>
</dbReference>
<dbReference type="Pfam" id="PF11967">
    <property type="entry name" value="RecO_N"/>
    <property type="match status" value="1"/>
</dbReference>
<dbReference type="SUPFAM" id="SSF57863">
    <property type="entry name" value="ArfGap/RecO-like zinc finger"/>
    <property type="match status" value="1"/>
</dbReference>
<organism evidence="9 10">
    <name type="scientific">Caldisalinibacter kiritimatiensis</name>
    <dbReference type="NCBI Taxonomy" id="1304284"/>
    <lineage>
        <taxon>Bacteria</taxon>
        <taxon>Bacillati</taxon>
        <taxon>Bacillota</taxon>
        <taxon>Tissierellia</taxon>
        <taxon>Tissierellales</taxon>
        <taxon>Thermohalobacteraceae</taxon>
        <taxon>Caldisalinibacter</taxon>
    </lineage>
</organism>
<dbReference type="HAMAP" id="MF_00201">
    <property type="entry name" value="RecO"/>
    <property type="match status" value="1"/>
</dbReference>
<evidence type="ECO:0000256" key="4">
    <source>
        <dbReference type="ARBA" id="ARBA00023172"/>
    </source>
</evidence>
<dbReference type="InterPro" id="IPR012340">
    <property type="entry name" value="NA-bd_OB-fold"/>
</dbReference>
<comment type="similarity">
    <text evidence="1 7">Belongs to the RecO family.</text>
</comment>
<comment type="caution">
    <text evidence="9">The sequence shown here is derived from an EMBL/GenBank/DDBJ whole genome shotgun (WGS) entry which is preliminary data.</text>
</comment>
<evidence type="ECO:0000256" key="2">
    <source>
        <dbReference type="ARBA" id="ARBA00021310"/>
    </source>
</evidence>
<evidence type="ECO:0000256" key="5">
    <source>
        <dbReference type="ARBA" id="ARBA00023204"/>
    </source>
</evidence>
<evidence type="ECO:0000256" key="6">
    <source>
        <dbReference type="ARBA" id="ARBA00033409"/>
    </source>
</evidence>
<dbReference type="SUPFAM" id="SSF50249">
    <property type="entry name" value="Nucleic acid-binding proteins"/>
    <property type="match status" value="1"/>
</dbReference>
<keyword evidence="3 7" id="KW-0227">DNA damage</keyword>
<dbReference type="GO" id="GO:0006310">
    <property type="term" value="P:DNA recombination"/>
    <property type="evidence" value="ECO:0007669"/>
    <property type="project" value="UniProtKB-UniRule"/>
</dbReference>
<dbReference type="Gene3D" id="2.40.50.140">
    <property type="entry name" value="Nucleic acid-binding proteins"/>
    <property type="match status" value="1"/>
</dbReference>
<dbReference type="OrthoDB" id="9797083at2"/>
<evidence type="ECO:0000256" key="3">
    <source>
        <dbReference type="ARBA" id="ARBA00022763"/>
    </source>
</evidence>
<accession>R1CT97</accession>
<dbReference type="Proteomes" id="UP000013378">
    <property type="component" value="Unassembled WGS sequence"/>
</dbReference>
<dbReference type="InterPro" id="IPR037278">
    <property type="entry name" value="ARFGAP/RecO"/>
</dbReference>
<dbReference type="PANTHER" id="PTHR33991">
    <property type="entry name" value="DNA REPAIR PROTEIN RECO"/>
    <property type="match status" value="1"/>
</dbReference>
<keyword evidence="4 7" id="KW-0233">DNA recombination</keyword>
<keyword evidence="5 7" id="KW-0234">DNA repair</keyword>
<evidence type="ECO:0000259" key="8">
    <source>
        <dbReference type="Pfam" id="PF11967"/>
    </source>
</evidence>
<dbReference type="eggNOG" id="COG1381">
    <property type="taxonomic scope" value="Bacteria"/>
</dbReference>
<evidence type="ECO:0000313" key="9">
    <source>
        <dbReference type="EMBL" id="EOD01871.1"/>
    </source>
</evidence>
<name>R1CT97_9FIRM</name>
<dbReference type="PANTHER" id="PTHR33991:SF1">
    <property type="entry name" value="DNA REPAIR PROTEIN RECO"/>
    <property type="match status" value="1"/>
</dbReference>
<dbReference type="GO" id="GO:0043590">
    <property type="term" value="C:bacterial nucleoid"/>
    <property type="evidence" value="ECO:0007669"/>
    <property type="project" value="TreeGrafter"/>
</dbReference>
<evidence type="ECO:0000313" key="10">
    <source>
        <dbReference type="Proteomes" id="UP000013378"/>
    </source>
</evidence>
<dbReference type="Gene3D" id="1.20.1440.120">
    <property type="entry name" value="Recombination protein O, C-terminal domain"/>
    <property type="match status" value="1"/>
</dbReference>
<dbReference type="InterPro" id="IPR003717">
    <property type="entry name" value="RecO"/>
</dbReference>
<dbReference type="GO" id="GO:0006302">
    <property type="term" value="P:double-strand break repair"/>
    <property type="evidence" value="ECO:0007669"/>
    <property type="project" value="TreeGrafter"/>
</dbReference>
<keyword evidence="10" id="KW-1185">Reference proteome</keyword>
<protein>
    <recommendedName>
        <fullName evidence="2 7">DNA repair protein RecO</fullName>
    </recommendedName>
    <alternativeName>
        <fullName evidence="6 7">Recombination protein O</fullName>
    </alternativeName>
</protein>
<evidence type="ECO:0000256" key="7">
    <source>
        <dbReference type="HAMAP-Rule" id="MF_00201"/>
    </source>
</evidence>
<proteinExistence type="inferred from homology"/>
<dbReference type="STRING" id="1304284.L21TH_0032"/>
<dbReference type="PATRIC" id="fig|1304284.3.peg.32"/>
<comment type="function">
    <text evidence="7">Involved in DNA repair and RecF pathway recombination.</text>
</comment>
<feature type="domain" description="DNA replication/recombination mediator RecO N-terminal" evidence="8">
    <location>
        <begin position="1"/>
        <end position="78"/>
    </location>
</feature>
<dbReference type="Pfam" id="PF02565">
    <property type="entry name" value="RecO_C"/>
    <property type="match status" value="1"/>
</dbReference>
<reference evidence="9 10" key="1">
    <citation type="journal article" date="2015" name="Geomicrobiol. J.">
        <title>Caldisalinibacter kiritimatiensis gen. nov., sp. nov., a moderately thermohalophilic thiosulfate-reducing bacterium from a hypersaline microbial mat.</title>
        <authorList>
            <person name="Ben Hania W."/>
            <person name="Joseph M."/>
            <person name="Fiebig A."/>
            <person name="Bunk B."/>
            <person name="Klenk H.-P."/>
            <person name="Fardeau M.-L."/>
            <person name="Spring S."/>
        </authorList>
    </citation>
    <scope>NUCLEOTIDE SEQUENCE [LARGE SCALE GENOMIC DNA]</scope>
    <source>
        <strain evidence="9 10">L21-TH-D2</strain>
    </source>
</reference>
<dbReference type="InterPro" id="IPR042242">
    <property type="entry name" value="RecO_C"/>
</dbReference>
<evidence type="ECO:0000256" key="1">
    <source>
        <dbReference type="ARBA" id="ARBA00007452"/>
    </source>
</evidence>